<evidence type="ECO:0000256" key="3">
    <source>
        <dbReference type="ARBA" id="ARBA00023274"/>
    </source>
</evidence>
<keyword evidence="3 4" id="KW-0687">Ribonucleoprotein</keyword>
<dbReference type="GO" id="GO:0003735">
    <property type="term" value="F:structural constituent of ribosome"/>
    <property type="evidence" value="ECO:0007669"/>
    <property type="project" value="InterPro"/>
</dbReference>
<dbReference type="InterPro" id="IPR013025">
    <property type="entry name" value="Ribosomal_uL23-like"/>
</dbReference>
<dbReference type="InterPro" id="IPR012678">
    <property type="entry name" value="Ribosomal_uL23/eL15/eS24_sf"/>
</dbReference>
<dbReference type="InterPro" id="IPR012677">
    <property type="entry name" value="Nucleotide-bd_a/b_plait_sf"/>
</dbReference>
<dbReference type="GO" id="GO:0009507">
    <property type="term" value="C:chloroplast"/>
    <property type="evidence" value="ECO:0007669"/>
    <property type="project" value="UniProtKB-SubCell"/>
</dbReference>
<dbReference type="GO" id="GO:0019843">
    <property type="term" value="F:rRNA binding"/>
    <property type="evidence" value="ECO:0007669"/>
    <property type="project" value="UniProtKB-UniRule"/>
</dbReference>
<sequence>MSDKNLTPNETIKFQKTQEAEWIDLLRYPLATEKVSNPFLKNTYTFVVHPKASKKTIKQAFEYVFKVKVLSINTLMMPKKSRRRRQFEGYLPTYKKAILKLAPEYSLDFFGMEKTSLGI</sequence>
<comment type="similarity">
    <text evidence="1 4">Belongs to the universal ribosomal protein uL23 family.</text>
</comment>
<dbReference type="Pfam" id="PF00276">
    <property type="entry name" value="Ribosomal_L23"/>
    <property type="match status" value="1"/>
</dbReference>
<dbReference type="NCBIfam" id="NF004363">
    <property type="entry name" value="PRK05738.2-4"/>
    <property type="match status" value="1"/>
</dbReference>
<gene>
    <name evidence="4 5" type="primary">rpl23</name>
</gene>
<dbReference type="GO" id="GO:1990904">
    <property type="term" value="C:ribonucleoprotein complex"/>
    <property type="evidence" value="ECO:0007669"/>
    <property type="project" value="UniProtKB-KW"/>
</dbReference>
<dbReference type="PANTHER" id="PTHR11620">
    <property type="entry name" value="60S RIBOSOMAL PROTEIN L23A"/>
    <property type="match status" value="1"/>
</dbReference>
<dbReference type="EMBL" id="KX839260">
    <property type="protein sequence ID" value="AOW70715.1"/>
    <property type="molecule type" value="Genomic_DNA"/>
</dbReference>
<organism evidence="5">
    <name type="scientific">Monodopsis sp. MarTras21</name>
    <dbReference type="NCBI Taxonomy" id="1745953"/>
    <lineage>
        <taxon>Eukaryota</taxon>
        <taxon>Sar</taxon>
        <taxon>Stramenopiles</taxon>
        <taxon>Ochrophyta</taxon>
        <taxon>Eustigmatophyceae</taxon>
        <taxon>Eustigmatales</taxon>
        <taxon>Monodopsidaceae</taxon>
        <taxon>Monodopsis</taxon>
    </lineage>
</organism>
<comment type="function">
    <text evidence="4">Binds to 23S rRNA.</text>
</comment>
<evidence type="ECO:0000256" key="1">
    <source>
        <dbReference type="ARBA" id="ARBA00006700"/>
    </source>
</evidence>
<keyword evidence="2 4" id="KW-0689">Ribosomal protein</keyword>
<geneLocation type="chloroplast" evidence="5"/>
<comment type="subunit">
    <text evidence="4">Part of the 50S ribosomal subunit.</text>
</comment>
<keyword evidence="4" id="KW-0699">rRNA-binding</keyword>
<dbReference type="HAMAP" id="MF_01369_B">
    <property type="entry name" value="Ribosomal_uL23_B"/>
    <property type="match status" value="1"/>
</dbReference>
<evidence type="ECO:0000256" key="4">
    <source>
        <dbReference type="HAMAP-Rule" id="MF_01369"/>
    </source>
</evidence>
<keyword evidence="5" id="KW-0150">Chloroplast</keyword>
<keyword evidence="4" id="KW-0694">RNA-binding</keyword>
<comment type="subcellular location">
    <subcellularLocation>
        <location evidence="4">Plastid</location>
        <location evidence="4">Chloroplast</location>
    </subcellularLocation>
</comment>
<dbReference type="AlphaFoldDB" id="A0A1D8RDB8"/>
<name>A0A1D8RDB8_9STRA</name>
<keyword evidence="5" id="KW-0934">Plastid</keyword>
<reference evidence="5" key="1">
    <citation type="submission" date="2016-09" db="EMBL/GenBank/DDBJ databases">
        <title>The plastid genome of some eustigmatophyte algae harbours a bacteria-derived six-gene cluster for biosynthesis of a novel secondary metabolite.</title>
        <authorList>
            <person name="Yurchenko T."/>
            <person name="Sevcikova T."/>
            <person name="Strnad H."/>
            <person name="Butenko A."/>
            <person name="Elias M."/>
        </authorList>
    </citation>
    <scope>NUCLEOTIDE SEQUENCE</scope>
</reference>
<evidence type="ECO:0000313" key="5">
    <source>
        <dbReference type="EMBL" id="AOW70715.1"/>
    </source>
</evidence>
<evidence type="ECO:0000256" key="2">
    <source>
        <dbReference type="ARBA" id="ARBA00022980"/>
    </source>
</evidence>
<dbReference type="GO" id="GO:0006412">
    <property type="term" value="P:translation"/>
    <property type="evidence" value="ECO:0007669"/>
    <property type="project" value="UniProtKB-UniRule"/>
</dbReference>
<dbReference type="GO" id="GO:0005840">
    <property type="term" value="C:ribosome"/>
    <property type="evidence" value="ECO:0007669"/>
    <property type="project" value="UniProtKB-KW"/>
</dbReference>
<dbReference type="Gene3D" id="3.30.70.330">
    <property type="match status" value="1"/>
</dbReference>
<dbReference type="SUPFAM" id="SSF54189">
    <property type="entry name" value="Ribosomal proteins S24e, L23 and L15e"/>
    <property type="match status" value="1"/>
</dbReference>
<protein>
    <recommendedName>
        <fullName evidence="4">Large ribosomal subunit protein uL23c</fullName>
    </recommendedName>
</protein>
<accession>A0A1D8RDB8</accession>
<proteinExistence type="inferred from homology"/>